<reference evidence="3" key="4">
    <citation type="submission" date="2025-05" db="UniProtKB">
        <authorList>
            <consortium name="EnsemblFungi"/>
        </authorList>
    </citation>
    <scope>IDENTIFICATION</scope>
    <source>
        <strain evidence="3">isolate 1-1 / race 1 (BBBD)</strain>
    </source>
</reference>
<dbReference type="VEuPathDB" id="FungiDB:PTTG_07153"/>
<feature type="region of interest" description="Disordered" evidence="1">
    <location>
        <begin position="55"/>
        <end position="161"/>
    </location>
</feature>
<dbReference type="AlphaFoldDB" id="A0A180GGY8"/>
<accession>A0A180GGY8</accession>
<feature type="compositionally biased region" description="Basic and acidic residues" evidence="1">
    <location>
        <begin position="99"/>
        <end position="108"/>
    </location>
</feature>
<proteinExistence type="predicted"/>
<organism evidence="2">
    <name type="scientific">Puccinia triticina (isolate 1-1 / race 1 (BBBD))</name>
    <name type="common">Brown leaf rust fungus</name>
    <dbReference type="NCBI Taxonomy" id="630390"/>
    <lineage>
        <taxon>Eukaryota</taxon>
        <taxon>Fungi</taxon>
        <taxon>Dikarya</taxon>
        <taxon>Basidiomycota</taxon>
        <taxon>Pucciniomycotina</taxon>
        <taxon>Pucciniomycetes</taxon>
        <taxon>Pucciniales</taxon>
        <taxon>Pucciniaceae</taxon>
        <taxon>Puccinia</taxon>
    </lineage>
</organism>
<reference evidence="2" key="2">
    <citation type="submission" date="2016-05" db="EMBL/GenBank/DDBJ databases">
        <title>Comparative analysis highlights variable genome content of wheat rusts and divergence of the mating loci.</title>
        <authorList>
            <person name="Cuomo C.A."/>
            <person name="Bakkeren G."/>
            <person name="Szabo L."/>
            <person name="Khalil H."/>
            <person name="Joly D."/>
            <person name="Goldberg J."/>
            <person name="Young S."/>
            <person name="Zeng Q."/>
            <person name="Fellers J."/>
        </authorList>
    </citation>
    <scope>NUCLEOTIDE SEQUENCE [LARGE SCALE GENOMIC DNA]</scope>
    <source>
        <strain evidence="2">1-1 BBBD Race 1</strain>
    </source>
</reference>
<dbReference type="Proteomes" id="UP000005240">
    <property type="component" value="Unassembled WGS sequence"/>
</dbReference>
<evidence type="ECO:0000313" key="2">
    <source>
        <dbReference type="EMBL" id="OAV91233.1"/>
    </source>
</evidence>
<reference evidence="2" key="1">
    <citation type="submission" date="2009-11" db="EMBL/GenBank/DDBJ databases">
        <authorList>
            <consortium name="The Broad Institute Genome Sequencing Platform"/>
            <person name="Ward D."/>
            <person name="Feldgarden M."/>
            <person name="Earl A."/>
            <person name="Young S.K."/>
            <person name="Zeng Q."/>
            <person name="Koehrsen M."/>
            <person name="Alvarado L."/>
            <person name="Berlin A."/>
            <person name="Bochicchio J."/>
            <person name="Borenstein D."/>
            <person name="Chapman S.B."/>
            <person name="Chen Z."/>
            <person name="Engels R."/>
            <person name="Freedman E."/>
            <person name="Gellesch M."/>
            <person name="Goldberg J."/>
            <person name="Griggs A."/>
            <person name="Gujja S."/>
            <person name="Heilman E."/>
            <person name="Heiman D."/>
            <person name="Hepburn T."/>
            <person name="Howarth C."/>
            <person name="Jen D."/>
            <person name="Larson L."/>
            <person name="Lewis B."/>
            <person name="Mehta T."/>
            <person name="Park D."/>
            <person name="Pearson M."/>
            <person name="Roberts A."/>
            <person name="Saif S."/>
            <person name="Shea T."/>
            <person name="Shenoy N."/>
            <person name="Sisk P."/>
            <person name="Stolte C."/>
            <person name="Sykes S."/>
            <person name="Thomson T."/>
            <person name="Walk T."/>
            <person name="White J."/>
            <person name="Yandava C."/>
            <person name="Izard J."/>
            <person name="Baranova O.V."/>
            <person name="Blanton J.M."/>
            <person name="Tanner A.C."/>
            <person name="Dewhirst F.E."/>
            <person name="Haas B."/>
            <person name="Nusbaum C."/>
            <person name="Birren B."/>
        </authorList>
    </citation>
    <scope>NUCLEOTIDE SEQUENCE [LARGE SCALE GENOMIC DNA]</scope>
    <source>
        <strain evidence="2">1-1 BBBD Race 1</strain>
    </source>
</reference>
<sequence>MEFLAGGKAIVEGTGSALTSVELGKMASSLVKTGDAGVDGAKSSALAAGAHLELPGNPKLELSPLTKEQSLPKGSSTDLSLNSETGTAQDKLLANQKLRTADHEESKDIIPFQPPGTESPNVKTDLPKTQPPETKGPPPSSTPSKDAFTPKDPTTPTFSHAFPETKSAQKLRYSLVPKMEGIHKYENMVKSTLREWGNAFKNRFTKLTSTSEQAKETLSSTQGSKLLEASEQDAKVGISGDAENALALTSQRPPKNVVLTSQSPPKDLFNHYFETFKGLSSQAQNDLLAYFKQIRTSINEYAESFPEGVIKLKTKMKESGDPKFKLLEGPPSSTRQAEALAASEQDAKVAISGDAENALALTTQRPPKNLALSSQRPPKDLSNHYFEMFKELPVRNTHTISVSF</sequence>
<evidence type="ECO:0000256" key="1">
    <source>
        <dbReference type="SAM" id="MobiDB-lite"/>
    </source>
</evidence>
<feature type="compositionally biased region" description="Polar residues" evidence="1">
    <location>
        <begin position="66"/>
        <end position="88"/>
    </location>
</feature>
<evidence type="ECO:0000313" key="4">
    <source>
        <dbReference type="Proteomes" id="UP000005240"/>
    </source>
</evidence>
<protein>
    <submittedName>
        <fullName evidence="2 3">Uncharacterized protein</fullName>
    </submittedName>
</protein>
<evidence type="ECO:0000313" key="3">
    <source>
        <dbReference type="EnsemblFungi" id="PTTG_07153-t43_1-p1"/>
    </source>
</evidence>
<dbReference type="EMBL" id="ADAS02000084">
    <property type="protein sequence ID" value="OAV91233.1"/>
    <property type="molecule type" value="Genomic_DNA"/>
</dbReference>
<reference evidence="3 4" key="3">
    <citation type="journal article" date="2017" name="G3 (Bethesda)">
        <title>Comparative analysis highlights variable genome content of wheat rusts and divergence of the mating loci.</title>
        <authorList>
            <person name="Cuomo C.A."/>
            <person name="Bakkeren G."/>
            <person name="Khalil H.B."/>
            <person name="Panwar V."/>
            <person name="Joly D."/>
            <person name="Linning R."/>
            <person name="Sakthikumar S."/>
            <person name="Song X."/>
            <person name="Adiconis X."/>
            <person name="Fan L."/>
            <person name="Goldberg J.M."/>
            <person name="Levin J.Z."/>
            <person name="Young S."/>
            <person name="Zeng Q."/>
            <person name="Anikster Y."/>
            <person name="Bruce M."/>
            <person name="Wang M."/>
            <person name="Yin C."/>
            <person name="McCallum B."/>
            <person name="Szabo L.J."/>
            <person name="Hulbert S."/>
            <person name="Chen X."/>
            <person name="Fellers J.P."/>
        </authorList>
    </citation>
    <scope>NUCLEOTIDE SEQUENCE</scope>
    <source>
        <strain evidence="3">isolate 1-1 / race 1 (BBBD)</strain>
        <strain evidence="4">Isolate 1-1 / race 1 (BBBD)</strain>
    </source>
</reference>
<keyword evidence="4" id="KW-1185">Reference proteome</keyword>
<dbReference type="EnsemblFungi" id="PTTG_07153-t43_1">
    <property type="protein sequence ID" value="PTTG_07153-t43_1-p1"/>
    <property type="gene ID" value="PTTG_07153"/>
</dbReference>
<name>A0A180GGY8_PUCT1</name>
<gene>
    <name evidence="2" type="ORF">PTTG_07153</name>
</gene>